<gene>
    <name evidence="2" type="ORF">PVAP13_9NG242446</name>
</gene>
<dbReference type="AlphaFoldDB" id="A0A8T0MJV2"/>
<accession>A0A8T0MJV2</accession>
<feature type="compositionally biased region" description="Gly residues" evidence="1">
    <location>
        <begin position="121"/>
        <end position="131"/>
    </location>
</feature>
<feature type="compositionally biased region" description="Basic and acidic residues" evidence="1">
    <location>
        <begin position="52"/>
        <end position="87"/>
    </location>
</feature>
<proteinExistence type="predicted"/>
<evidence type="ECO:0000256" key="1">
    <source>
        <dbReference type="SAM" id="MobiDB-lite"/>
    </source>
</evidence>
<reference evidence="2" key="1">
    <citation type="submission" date="2020-05" db="EMBL/GenBank/DDBJ databases">
        <title>WGS assembly of Panicum virgatum.</title>
        <authorList>
            <person name="Lovell J.T."/>
            <person name="Jenkins J."/>
            <person name="Shu S."/>
            <person name="Juenger T.E."/>
            <person name="Schmutz J."/>
        </authorList>
    </citation>
    <scope>NUCLEOTIDE SEQUENCE</scope>
    <source>
        <strain evidence="2">AP13</strain>
    </source>
</reference>
<dbReference type="EMBL" id="CM029054">
    <property type="protein sequence ID" value="KAG2537038.1"/>
    <property type="molecule type" value="Genomic_DNA"/>
</dbReference>
<dbReference type="Proteomes" id="UP000823388">
    <property type="component" value="Chromosome 9N"/>
</dbReference>
<evidence type="ECO:0000313" key="2">
    <source>
        <dbReference type="EMBL" id="KAG2537038.1"/>
    </source>
</evidence>
<evidence type="ECO:0000313" key="3">
    <source>
        <dbReference type="Proteomes" id="UP000823388"/>
    </source>
</evidence>
<name>A0A8T0MJV2_PANVG</name>
<keyword evidence="3" id="KW-1185">Reference proteome</keyword>
<organism evidence="2 3">
    <name type="scientific">Panicum virgatum</name>
    <name type="common">Blackwell switchgrass</name>
    <dbReference type="NCBI Taxonomy" id="38727"/>
    <lineage>
        <taxon>Eukaryota</taxon>
        <taxon>Viridiplantae</taxon>
        <taxon>Streptophyta</taxon>
        <taxon>Embryophyta</taxon>
        <taxon>Tracheophyta</taxon>
        <taxon>Spermatophyta</taxon>
        <taxon>Magnoliopsida</taxon>
        <taxon>Liliopsida</taxon>
        <taxon>Poales</taxon>
        <taxon>Poaceae</taxon>
        <taxon>PACMAD clade</taxon>
        <taxon>Panicoideae</taxon>
        <taxon>Panicodae</taxon>
        <taxon>Paniceae</taxon>
        <taxon>Panicinae</taxon>
        <taxon>Panicum</taxon>
        <taxon>Panicum sect. Hiantes</taxon>
    </lineage>
</organism>
<comment type="caution">
    <text evidence="2">The sequence shown here is derived from an EMBL/GenBank/DDBJ whole genome shotgun (WGS) entry which is preliminary data.</text>
</comment>
<sequence length="139" mass="15000">MTANRGQGRRPRPPSPVWRRKGEMGRTSRAGQSNGQGRSGSAKGYSSPPSPERGDARRRCQSERAERIRAEERRQMSGRRGEREWEAGGRALGFGQRGGLIYALPPTGESNGWGRPSNGRRSGGGGLGAGRPGRYRAGP</sequence>
<protein>
    <submittedName>
        <fullName evidence="2">Uncharacterized protein</fullName>
    </submittedName>
</protein>
<feature type="region of interest" description="Disordered" evidence="1">
    <location>
        <begin position="1"/>
        <end position="139"/>
    </location>
</feature>